<gene>
    <name evidence="1" type="ORF">E6C60_1386</name>
</gene>
<dbReference type="EMBL" id="CP040396">
    <property type="protein sequence ID" value="QCT02102.1"/>
    <property type="molecule type" value="Genomic_DNA"/>
</dbReference>
<dbReference type="Proteomes" id="UP000300879">
    <property type="component" value="Chromosome"/>
</dbReference>
<sequence length="38" mass="4143">MMILGHYNPSLEKAAIELSFHFSGMNQTALSISVAFGE</sequence>
<dbReference type="KEGG" id="palo:E6C60_1386"/>
<dbReference type="AlphaFoldDB" id="A0A4P8XHS6"/>
<accession>A0A4P8XHS6</accession>
<organism evidence="1 2">
    <name type="scientific">Paenibacillus algicola</name>
    <dbReference type="NCBI Taxonomy" id="2565926"/>
    <lineage>
        <taxon>Bacteria</taxon>
        <taxon>Bacillati</taxon>
        <taxon>Bacillota</taxon>
        <taxon>Bacilli</taxon>
        <taxon>Bacillales</taxon>
        <taxon>Paenibacillaceae</taxon>
        <taxon>Paenibacillus</taxon>
    </lineage>
</organism>
<proteinExistence type="predicted"/>
<protein>
    <submittedName>
        <fullName evidence="1">Uncharacterized protein</fullName>
    </submittedName>
</protein>
<evidence type="ECO:0000313" key="1">
    <source>
        <dbReference type="EMBL" id="QCT02102.1"/>
    </source>
</evidence>
<reference evidence="1 2" key="1">
    <citation type="submission" date="2019-05" db="EMBL/GenBank/DDBJ databases">
        <authorList>
            <person name="Chen C."/>
        </authorList>
    </citation>
    <scope>NUCLEOTIDE SEQUENCE [LARGE SCALE GENOMIC DNA]</scope>
    <source>
        <strain evidence="1 2">HB172198</strain>
    </source>
</reference>
<keyword evidence="2" id="KW-1185">Reference proteome</keyword>
<evidence type="ECO:0000313" key="2">
    <source>
        <dbReference type="Proteomes" id="UP000300879"/>
    </source>
</evidence>
<name>A0A4P8XHS6_9BACL</name>